<keyword evidence="9" id="KW-1185">Reference proteome</keyword>
<sequence>KLDPGDGPPDRRTRTLARAAQDLAAHPESRKCFCSVKTLIGSALNPELQFLQDRQRKFLQQPHVSRRSFVVSAAAMRAEEQPDHPNLERLQQENLLQTLPLPSSSTPTRRWPQQQDLHPSAAPEGEEPGAFILDLRNFPDLANAYLGSQNPNIQVTIEVMEDSQTEVEMDLAKENQRSDWSVSPSEWMSRKLFWPLFWESGLAGTGPEDYGYDPAEAVLGGVGADSWSEEGETKDSFENEEWSGWAPCSTTCGPGSQKRTRPCGYGCTATESRTCDLQSCSSAVVSESEVTSLHQFNNTDSSVDSCEKWLSCKNEFLQKYLHLVLTQLPSCPCSYPSEVVYGAISIPDRGLRRTYRWRDASGPKERLDVYKPSARFCVRSMLSYDSPTLGAQHCCYDDRMRLITRGKGAGAPDLIGAEFSPELHYQVDVLPWILCKGDWSRFHSARPPNNGLSCPQNPAEP</sequence>
<evidence type="ECO:0000256" key="6">
    <source>
        <dbReference type="SAM" id="MobiDB-lite"/>
    </source>
</evidence>
<feature type="domain" description="AMOP" evidence="7">
    <location>
        <begin position="298"/>
        <end position="461"/>
    </location>
</feature>
<evidence type="ECO:0000259" key="7">
    <source>
        <dbReference type="PROSITE" id="PS50856"/>
    </source>
</evidence>
<dbReference type="PROSITE" id="PS50092">
    <property type="entry name" value="TSP1"/>
    <property type="match status" value="1"/>
</dbReference>
<dbReference type="InterPro" id="IPR005533">
    <property type="entry name" value="AMOP_dom"/>
</dbReference>
<evidence type="ECO:0000256" key="4">
    <source>
        <dbReference type="ARBA" id="ARBA00022729"/>
    </source>
</evidence>
<feature type="non-terminal residue" evidence="8">
    <location>
        <position position="461"/>
    </location>
</feature>
<gene>
    <name evidence="8" type="ORF">CCH79_00004347</name>
</gene>
<dbReference type="STRING" id="33528.ENSGAFP00000002980"/>
<accession>A0A315UYT6</accession>
<comment type="caution">
    <text evidence="8">The sequence shown here is derived from an EMBL/GenBank/DDBJ whole genome shotgun (WGS) entry which is preliminary data.</text>
</comment>
<dbReference type="AlphaFoldDB" id="A0A315UYT6"/>
<organism evidence="8 9">
    <name type="scientific">Gambusia affinis</name>
    <name type="common">Western mosquitofish</name>
    <name type="synonym">Heterandria affinis</name>
    <dbReference type="NCBI Taxonomy" id="33528"/>
    <lineage>
        <taxon>Eukaryota</taxon>
        <taxon>Metazoa</taxon>
        <taxon>Chordata</taxon>
        <taxon>Craniata</taxon>
        <taxon>Vertebrata</taxon>
        <taxon>Euteleostomi</taxon>
        <taxon>Actinopterygii</taxon>
        <taxon>Neopterygii</taxon>
        <taxon>Teleostei</taxon>
        <taxon>Neoteleostei</taxon>
        <taxon>Acanthomorphata</taxon>
        <taxon>Ovalentaria</taxon>
        <taxon>Atherinomorphae</taxon>
        <taxon>Cyprinodontiformes</taxon>
        <taxon>Poeciliidae</taxon>
        <taxon>Poeciliinae</taxon>
        <taxon>Gambusia</taxon>
    </lineage>
</organism>
<keyword evidence="4" id="KW-0732">Signal</keyword>
<evidence type="ECO:0000256" key="2">
    <source>
        <dbReference type="ARBA" id="ARBA00010198"/>
    </source>
</evidence>
<comment type="similarity">
    <text evidence="2">Belongs to the isthmin family.</text>
</comment>
<dbReference type="PANTHER" id="PTHR10239">
    <property type="entry name" value="ISTHMIN-2"/>
    <property type="match status" value="1"/>
</dbReference>
<dbReference type="InterPro" id="IPR051867">
    <property type="entry name" value="Angio_Inhib/Adhesion_GPCR"/>
</dbReference>
<keyword evidence="5" id="KW-1015">Disulfide bond</keyword>
<dbReference type="Pfam" id="PF00090">
    <property type="entry name" value="TSP_1"/>
    <property type="match status" value="1"/>
</dbReference>
<dbReference type="Gene3D" id="2.20.100.10">
    <property type="entry name" value="Thrombospondin type-1 (TSP1) repeat"/>
    <property type="match status" value="1"/>
</dbReference>
<evidence type="ECO:0000313" key="8">
    <source>
        <dbReference type="EMBL" id="PWA16537.1"/>
    </source>
</evidence>
<evidence type="ECO:0000256" key="5">
    <source>
        <dbReference type="ARBA" id="ARBA00023157"/>
    </source>
</evidence>
<dbReference type="SUPFAM" id="SSF82895">
    <property type="entry name" value="TSP-1 type 1 repeat"/>
    <property type="match status" value="1"/>
</dbReference>
<dbReference type="Pfam" id="PF03782">
    <property type="entry name" value="AMOP"/>
    <property type="match status" value="1"/>
</dbReference>
<evidence type="ECO:0000313" key="9">
    <source>
        <dbReference type="Proteomes" id="UP000250572"/>
    </source>
</evidence>
<dbReference type="PANTHER" id="PTHR10239:SF28">
    <property type="entry name" value="ISTHMIN-2"/>
    <property type="match status" value="1"/>
</dbReference>
<dbReference type="Proteomes" id="UP000250572">
    <property type="component" value="Unassembled WGS sequence"/>
</dbReference>
<dbReference type="InterPro" id="IPR000884">
    <property type="entry name" value="TSP1_rpt"/>
</dbReference>
<dbReference type="PROSITE" id="PS50856">
    <property type="entry name" value="AMOP"/>
    <property type="match status" value="1"/>
</dbReference>
<feature type="region of interest" description="Disordered" evidence="6">
    <location>
        <begin position="99"/>
        <end position="126"/>
    </location>
</feature>
<name>A0A315UYT6_GAMAF</name>
<comment type="subcellular location">
    <subcellularLocation>
        <location evidence="1">Secreted</location>
    </subcellularLocation>
</comment>
<proteinExistence type="inferred from homology"/>
<evidence type="ECO:0000256" key="3">
    <source>
        <dbReference type="ARBA" id="ARBA00022525"/>
    </source>
</evidence>
<feature type="non-terminal residue" evidence="8">
    <location>
        <position position="1"/>
    </location>
</feature>
<feature type="compositionally biased region" description="Low complexity" evidence="6">
    <location>
        <begin position="99"/>
        <end position="108"/>
    </location>
</feature>
<dbReference type="EMBL" id="NHOQ01002481">
    <property type="protein sequence ID" value="PWA16537.1"/>
    <property type="molecule type" value="Genomic_DNA"/>
</dbReference>
<dbReference type="SMART" id="SM00723">
    <property type="entry name" value="AMOP"/>
    <property type="match status" value="1"/>
</dbReference>
<dbReference type="SMART" id="SM00209">
    <property type="entry name" value="TSP1"/>
    <property type="match status" value="1"/>
</dbReference>
<protein>
    <recommendedName>
        <fullName evidence="7">AMOP domain-containing protein</fullName>
    </recommendedName>
</protein>
<dbReference type="InterPro" id="IPR036383">
    <property type="entry name" value="TSP1_rpt_sf"/>
</dbReference>
<keyword evidence="3" id="KW-0964">Secreted</keyword>
<reference evidence="8 9" key="1">
    <citation type="journal article" date="2018" name="G3 (Bethesda)">
        <title>A High-Quality Reference Genome for the Invasive Mosquitofish Gambusia affinis Using a Chicago Library.</title>
        <authorList>
            <person name="Hoffberg S.L."/>
            <person name="Troendle N.J."/>
            <person name="Glenn T.C."/>
            <person name="Mahmud O."/>
            <person name="Louha S."/>
            <person name="Chalopin D."/>
            <person name="Bennetzen J.L."/>
            <person name="Mauricio R."/>
        </authorList>
    </citation>
    <scope>NUCLEOTIDE SEQUENCE [LARGE SCALE GENOMIC DNA]</scope>
    <source>
        <strain evidence="8">NE01/NJP1002.9</strain>
        <tissue evidence="8">Muscle</tissue>
    </source>
</reference>
<evidence type="ECO:0000256" key="1">
    <source>
        <dbReference type="ARBA" id="ARBA00004613"/>
    </source>
</evidence>
<dbReference type="GO" id="GO:0005576">
    <property type="term" value="C:extracellular region"/>
    <property type="evidence" value="ECO:0007669"/>
    <property type="project" value="UniProtKB-SubCell"/>
</dbReference>